<evidence type="ECO:0000256" key="2">
    <source>
        <dbReference type="ARBA" id="ARBA00023157"/>
    </source>
</evidence>
<dbReference type="Pfam" id="PF00431">
    <property type="entry name" value="CUB"/>
    <property type="match status" value="1"/>
</dbReference>
<evidence type="ECO:0000256" key="3">
    <source>
        <dbReference type="PROSITE-ProRule" id="PRU00059"/>
    </source>
</evidence>
<dbReference type="Gene3D" id="2.60.120.290">
    <property type="entry name" value="Spermadhesin, CUB domain"/>
    <property type="match status" value="1"/>
</dbReference>
<gene>
    <name evidence="5" type="ORF">MNOR_LOCUS27877</name>
</gene>
<evidence type="ECO:0000259" key="4">
    <source>
        <dbReference type="PROSITE" id="PS01180"/>
    </source>
</evidence>
<evidence type="ECO:0000313" key="5">
    <source>
        <dbReference type="EMBL" id="CAL4136832.1"/>
    </source>
</evidence>
<evidence type="ECO:0000256" key="1">
    <source>
        <dbReference type="ARBA" id="ARBA00022737"/>
    </source>
</evidence>
<dbReference type="InterPro" id="IPR000859">
    <property type="entry name" value="CUB_dom"/>
</dbReference>
<dbReference type="EMBL" id="CAXKWB010029962">
    <property type="protein sequence ID" value="CAL4136832.1"/>
    <property type="molecule type" value="Genomic_DNA"/>
</dbReference>
<keyword evidence="1" id="KW-0677">Repeat</keyword>
<dbReference type="InterPro" id="IPR035914">
    <property type="entry name" value="Sperma_CUB_dom_sf"/>
</dbReference>
<dbReference type="AlphaFoldDB" id="A0AAV2RRP3"/>
<dbReference type="PROSITE" id="PS01186">
    <property type="entry name" value="EGF_2"/>
    <property type="match status" value="1"/>
</dbReference>
<keyword evidence="2 3" id="KW-1015">Disulfide bond</keyword>
<dbReference type="PROSITE" id="PS00022">
    <property type="entry name" value="EGF_1"/>
    <property type="match status" value="1"/>
</dbReference>
<evidence type="ECO:0000313" key="6">
    <source>
        <dbReference type="Proteomes" id="UP001497623"/>
    </source>
</evidence>
<feature type="domain" description="CUB" evidence="4">
    <location>
        <begin position="66"/>
        <end position="171"/>
    </location>
</feature>
<dbReference type="InterPro" id="IPR000742">
    <property type="entry name" value="EGF"/>
</dbReference>
<organism evidence="5 6">
    <name type="scientific">Meganyctiphanes norvegica</name>
    <name type="common">Northern krill</name>
    <name type="synonym">Thysanopoda norvegica</name>
    <dbReference type="NCBI Taxonomy" id="48144"/>
    <lineage>
        <taxon>Eukaryota</taxon>
        <taxon>Metazoa</taxon>
        <taxon>Ecdysozoa</taxon>
        <taxon>Arthropoda</taxon>
        <taxon>Crustacea</taxon>
        <taxon>Multicrustacea</taxon>
        <taxon>Malacostraca</taxon>
        <taxon>Eumalacostraca</taxon>
        <taxon>Eucarida</taxon>
        <taxon>Euphausiacea</taxon>
        <taxon>Euphausiidae</taxon>
        <taxon>Meganyctiphanes</taxon>
    </lineage>
</organism>
<sequence>MTEKYLDDTIDISSHVVSRDLLATSGNIPGSSVLSDMVSRGVVSTWKMIWEDDSRNARRQSALINCGGTLLGFNGTFRWPNEGEHEYTSNTYCTWVFSAPPGYFLHIHFIKFNTETYYDQLKIRENEEVKMTFSGHNLPGGFDSTMNDVRITFESDWVINEEGFVVEWHIILPTVTTCPPPVVCPAADSPEECPPPEVCKVEECTQPEPVCDTACVNGGCTAPGSCTCIEGWTGDACNEAVCDPACINGGCTTPNTCTCIEGWSG</sequence>
<dbReference type="SUPFAM" id="SSF49854">
    <property type="entry name" value="Spermadhesin, CUB domain"/>
    <property type="match status" value="1"/>
</dbReference>
<protein>
    <recommendedName>
        <fullName evidence="4">CUB domain-containing protein</fullName>
    </recommendedName>
</protein>
<dbReference type="PROSITE" id="PS01180">
    <property type="entry name" value="CUB"/>
    <property type="match status" value="1"/>
</dbReference>
<dbReference type="PANTHER" id="PTHR24251:SF30">
    <property type="entry name" value="MEMBRANE FRIZZLED-RELATED PROTEIN"/>
    <property type="match status" value="1"/>
</dbReference>
<comment type="caution">
    <text evidence="5">The sequence shown here is derived from an EMBL/GenBank/DDBJ whole genome shotgun (WGS) entry which is preliminary data.</text>
</comment>
<reference evidence="5 6" key="1">
    <citation type="submission" date="2024-05" db="EMBL/GenBank/DDBJ databases">
        <authorList>
            <person name="Wallberg A."/>
        </authorList>
    </citation>
    <scope>NUCLEOTIDE SEQUENCE [LARGE SCALE GENOMIC DNA]</scope>
</reference>
<accession>A0AAV2RRP3</accession>
<feature type="disulfide bond" evidence="3">
    <location>
        <begin position="66"/>
        <end position="93"/>
    </location>
</feature>
<dbReference type="CDD" id="cd00041">
    <property type="entry name" value="CUB"/>
    <property type="match status" value="1"/>
</dbReference>
<dbReference type="PANTHER" id="PTHR24251">
    <property type="entry name" value="OVOCHYMASE-RELATED"/>
    <property type="match status" value="1"/>
</dbReference>
<dbReference type="Proteomes" id="UP001497623">
    <property type="component" value="Unassembled WGS sequence"/>
</dbReference>
<proteinExistence type="predicted"/>
<name>A0AAV2RRP3_MEGNR</name>
<keyword evidence="6" id="KW-1185">Reference proteome</keyword>
<dbReference type="SMART" id="SM00042">
    <property type="entry name" value="CUB"/>
    <property type="match status" value="1"/>
</dbReference>
<feature type="non-terminal residue" evidence="5">
    <location>
        <position position="265"/>
    </location>
</feature>
<dbReference type="Gene3D" id="2.10.25.10">
    <property type="entry name" value="Laminin"/>
    <property type="match status" value="2"/>
</dbReference>
<comment type="caution">
    <text evidence="3">Lacks conserved residue(s) required for the propagation of feature annotation.</text>
</comment>